<gene>
    <name evidence="1" type="ORF">PV09_06549</name>
</gene>
<dbReference type="GeneID" id="27314522"/>
<dbReference type="PANTHER" id="PTHR39596">
    <property type="match status" value="1"/>
</dbReference>
<dbReference type="STRING" id="253628.A0A0D1YMT3"/>
<evidence type="ECO:0000313" key="1">
    <source>
        <dbReference type="EMBL" id="KIW02047.1"/>
    </source>
</evidence>
<sequence>MATIPSLDEAEDTFTSTRIREVLKPTNARPPATWEPQFEVETFRRKIVNRETGRVRLFSAEQMYENAKAWCGDLYDDFKASNLNLLCLDDAYAKLLFCNFQGVQHVDQIVSGVSKLLRRLPVVSMELHNPKIDPLYSDMAPECFITNNEPGWVSLRFARFISRNVLCMAVEMQLLRSNLRDSDYEALIDVTSEVLRAAMELSTAKPSLEWFLIKAFLWSSWQRMTTLYHNRQLQIQLRGFDARLHLNTALKGAEIYNTVLKSQLDSEETCAPAYMCKWALRVLREDKAIVGRDFRRFFQIFSQTFAGRIPRCTHINGAAAKSCDGRKPRSCLRFFGLKIENQSAHSLSCSGTCKRLYWDEDSWKAVGGGAAVALDLGPGSRIRYIHSSERTLAISHVWSHGQGGRPENDPDNEGTGFNSCLHHRYSKIARLYGCDSYWMDTPCIPTDHALRKDAIRNINRIFTESKMTLICDKDLMSIDVQNLNISVEESILTTILVCDWNVRAWTTLEAFRGRKSLYILCKDDHVVSLHNVAQNVCESGAMELSGLFLSAQHLIPFDPDNRPIEQRQRLTKDDTDSRFADMYRAADILSCRHASREGDEIVIWTLLYNDIPFDNMVDIWRNREYVRTGWLVSDLPRINQEGLSWAPSHPNFHHSDKDYDQQRIPYDGLYSRLGEVLDVGLLAEWSAYGIFSGNLKRNRWKILKQKMFKGYKTDLELNLPGESLWSQITSAGLAGNSRESFMALLKPLPVSSYEPIKHPRWPSKQILVVVASDGGIANVPRNQKKKMPLRSGDFAISSNNYVFRKWRWKGILELDQSTTPIGFKDLWILIS</sequence>
<dbReference type="Proteomes" id="UP000053259">
    <property type="component" value="Unassembled WGS sequence"/>
</dbReference>
<dbReference type="RefSeq" id="XP_016211916.1">
    <property type="nucleotide sequence ID" value="XM_016360204.1"/>
</dbReference>
<keyword evidence="2" id="KW-1185">Reference proteome</keyword>
<dbReference type="VEuPathDB" id="FungiDB:PV09_06549"/>
<dbReference type="AlphaFoldDB" id="A0A0D1YMT3"/>
<reference evidence="1 2" key="1">
    <citation type="submission" date="2015-01" db="EMBL/GenBank/DDBJ databases">
        <title>The Genome Sequence of Ochroconis gallopava CBS43764.</title>
        <authorList>
            <consortium name="The Broad Institute Genomics Platform"/>
            <person name="Cuomo C."/>
            <person name="de Hoog S."/>
            <person name="Gorbushina A."/>
            <person name="Stielow B."/>
            <person name="Teixiera M."/>
            <person name="Abouelleil A."/>
            <person name="Chapman S.B."/>
            <person name="Priest M."/>
            <person name="Young S.K."/>
            <person name="Wortman J."/>
            <person name="Nusbaum C."/>
            <person name="Birren B."/>
        </authorList>
    </citation>
    <scope>NUCLEOTIDE SEQUENCE [LARGE SCALE GENOMIC DNA]</scope>
    <source>
        <strain evidence="1 2">CBS 43764</strain>
    </source>
</reference>
<proteinExistence type="predicted"/>
<evidence type="ECO:0008006" key="3">
    <source>
        <dbReference type="Google" id="ProtNLM"/>
    </source>
</evidence>
<dbReference type="OrthoDB" id="2426273at2759"/>
<protein>
    <recommendedName>
        <fullName evidence="3">Heterokaryon incompatibility domain-containing protein</fullName>
    </recommendedName>
</protein>
<name>A0A0D1YMT3_9PEZI</name>
<organism evidence="1 2">
    <name type="scientific">Verruconis gallopava</name>
    <dbReference type="NCBI Taxonomy" id="253628"/>
    <lineage>
        <taxon>Eukaryota</taxon>
        <taxon>Fungi</taxon>
        <taxon>Dikarya</taxon>
        <taxon>Ascomycota</taxon>
        <taxon>Pezizomycotina</taxon>
        <taxon>Dothideomycetes</taxon>
        <taxon>Pleosporomycetidae</taxon>
        <taxon>Venturiales</taxon>
        <taxon>Sympoventuriaceae</taxon>
        <taxon>Verruconis</taxon>
    </lineage>
</organism>
<accession>A0A0D1YMT3</accession>
<dbReference type="InParanoid" id="A0A0D1YMT3"/>
<evidence type="ECO:0000313" key="2">
    <source>
        <dbReference type="Proteomes" id="UP000053259"/>
    </source>
</evidence>
<dbReference type="HOGENOM" id="CLU_015641_1_0_1"/>
<dbReference type="PANTHER" id="PTHR39596:SF4">
    <property type="entry name" value="HET DOMAIN PROTEIN (AFU_ORTHOLOGUE AFUA_3G03140)-RELATED"/>
    <property type="match status" value="1"/>
</dbReference>
<dbReference type="EMBL" id="KN847551">
    <property type="protein sequence ID" value="KIW02047.1"/>
    <property type="molecule type" value="Genomic_DNA"/>
</dbReference>